<dbReference type="Pfam" id="PF12762">
    <property type="entry name" value="DDE_Tnp_IS1595"/>
    <property type="match status" value="1"/>
</dbReference>
<sequence>MKAEAMSFFEWQIRFPSDEACAQFLAERRWPNGFICPQCGHDKAHLITLRSLYPCAGCRHPVSVTAGTIFHSTKVPLRKWFWAIDWISSDKGGISTLRLSKLLAISWPTAHRMLRKWRLAMGHRDSLYWLSEWWELDDALVGGQRAGKRGRGAERKPPIWVACEDRGERAGFLAMEAVSQVTHPHVADFAQRRLRPQHTVFTDALPALGRLQDCHIHCPRVTPPEQASQWLPWVHVAIANLKRFILGTDHGVSKAYWQAYLNEFYYRFNRRFWGPQLPSRLLNLCVDHAPIPLS</sequence>
<keyword evidence="3" id="KW-1185">Reference proteome</keyword>
<dbReference type="RefSeq" id="WP_134357706.1">
    <property type="nucleotide sequence ID" value="NZ_CP038033.1"/>
</dbReference>
<dbReference type="KEGG" id="nwr:E3U44_08310"/>
<dbReference type="AlphaFoldDB" id="A0A4P7BZ17"/>
<dbReference type="SMART" id="SM01126">
    <property type="entry name" value="DDE_Tnp_IS1595"/>
    <property type="match status" value="1"/>
</dbReference>
<reference evidence="2 3" key="1">
    <citation type="submission" date="2019-03" db="EMBL/GenBank/DDBJ databases">
        <title>The genome sequence of Nitrosococcus wardiae strain D1FHST reveals the archetypal metabolic capacity of ammonia-oxidizing Gammaproteobacteria.</title>
        <authorList>
            <person name="Wang L."/>
            <person name="Lim C.K."/>
            <person name="Hanson T.E."/>
            <person name="Dang H."/>
            <person name="Klotz M.G."/>
        </authorList>
    </citation>
    <scope>NUCLEOTIDE SEQUENCE [LARGE SCALE GENOMIC DNA]</scope>
    <source>
        <strain evidence="2 3">D1FHS</strain>
    </source>
</reference>
<dbReference type="NCBIfam" id="NF033547">
    <property type="entry name" value="transpos_IS1595"/>
    <property type="match status" value="1"/>
</dbReference>
<dbReference type="InterPro" id="IPR024445">
    <property type="entry name" value="Tnp_ISXO2-like"/>
</dbReference>
<name>A0A4P7BZ17_9GAMM</name>
<evidence type="ECO:0000313" key="3">
    <source>
        <dbReference type="Proteomes" id="UP000294325"/>
    </source>
</evidence>
<organism evidence="2 3">
    <name type="scientific">Nitrosococcus wardiae</name>
    <dbReference type="NCBI Taxonomy" id="1814290"/>
    <lineage>
        <taxon>Bacteria</taxon>
        <taxon>Pseudomonadati</taxon>
        <taxon>Pseudomonadota</taxon>
        <taxon>Gammaproteobacteria</taxon>
        <taxon>Chromatiales</taxon>
        <taxon>Chromatiaceae</taxon>
        <taxon>Nitrosococcus</taxon>
    </lineage>
</organism>
<dbReference type="EMBL" id="CP038033">
    <property type="protein sequence ID" value="QBQ54509.1"/>
    <property type="molecule type" value="Genomic_DNA"/>
</dbReference>
<dbReference type="Proteomes" id="UP000294325">
    <property type="component" value="Chromosome"/>
</dbReference>
<protein>
    <submittedName>
        <fullName evidence="2">IS1595 family transposase</fullName>
    </submittedName>
</protein>
<gene>
    <name evidence="2" type="ORF">E3U44_08310</name>
</gene>
<dbReference type="InterPro" id="IPR024442">
    <property type="entry name" value="Transposase_Zn_ribbon"/>
</dbReference>
<dbReference type="Pfam" id="PF12760">
    <property type="entry name" value="Zn_ribbon_IS1595"/>
    <property type="match status" value="1"/>
</dbReference>
<proteinExistence type="predicted"/>
<evidence type="ECO:0000313" key="2">
    <source>
        <dbReference type="EMBL" id="QBQ54509.1"/>
    </source>
</evidence>
<feature type="domain" description="ISXO2-like transposase" evidence="1">
    <location>
        <begin position="129"/>
        <end position="269"/>
    </location>
</feature>
<accession>A0A4P7BZ17</accession>
<evidence type="ECO:0000259" key="1">
    <source>
        <dbReference type="SMART" id="SM01126"/>
    </source>
</evidence>
<dbReference type="OrthoDB" id="271821at2"/>